<dbReference type="PANTHER" id="PTHR13572">
    <property type="entry name" value="ENDO-ALPHA-1,2-MANNOSIDASE"/>
    <property type="match status" value="1"/>
</dbReference>
<protein>
    <submittedName>
        <fullName evidence="9">Uncharacterized protein</fullName>
    </submittedName>
</protein>
<evidence type="ECO:0000313" key="9">
    <source>
        <dbReference type="EMBL" id="ABN69667.1"/>
    </source>
</evidence>
<keyword evidence="7 8" id="KW-0472">Membrane</keyword>
<dbReference type="PANTHER" id="PTHR13572:SF4">
    <property type="entry name" value="RE57134P"/>
    <property type="match status" value="1"/>
</dbReference>
<comment type="subcellular location">
    <subcellularLocation>
        <location evidence="1">Golgi apparatus membrane</location>
        <topology evidence="1">Single-pass type II membrane protein</topology>
    </subcellularLocation>
</comment>
<keyword evidence="6" id="KW-0333">Golgi apparatus</keyword>
<evidence type="ECO:0000256" key="4">
    <source>
        <dbReference type="ARBA" id="ARBA00022968"/>
    </source>
</evidence>
<feature type="transmembrane region" description="Helical" evidence="8">
    <location>
        <begin position="317"/>
        <end position="343"/>
    </location>
</feature>
<gene>
    <name evidence="9" type="ordered locus">Smar_0560</name>
</gene>
<feature type="transmembrane region" description="Helical" evidence="8">
    <location>
        <begin position="7"/>
        <end position="25"/>
    </location>
</feature>
<reference evidence="9 10" key="2">
    <citation type="journal article" date="2009" name="Stand. Genomic Sci.">
        <title>Complete genome sequence of Staphylothermus marinus Stetter and Fiala 1986 type strain F1.</title>
        <authorList>
            <person name="Anderson I.J."/>
            <person name="Sun H."/>
            <person name="Lapidus A."/>
            <person name="Copeland A."/>
            <person name="Glavina Del Rio T."/>
            <person name="Tice H."/>
            <person name="Dalin E."/>
            <person name="Lucas S."/>
            <person name="Barry K."/>
            <person name="Land M."/>
            <person name="Richardson P."/>
            <person name="Huber H."/>
            <person name="Kyrpides N.C."/>
        </authorList>
    </citation>
    <scope>NUCLEOTIDE SEQUENCE [LARGE SCALE GENOMIC DNA]</scope>
    <source>
        <strain evidence="10">ATCC 43588 / DSM 3639 / JCM 9404 / F1</strain>
    </source>
</reference>
<evidence type="ECO:0000256" key="2">
    <source>
        <dbReference type="ARBA" id="ARBA00022692"/>
    </source>
</evidence>
<reference evidence="10" key="1">
    <citation type="journal article" date="2009" name="BMC Genomics">
        <title>The complete genome sequence of Staphylothermus marinus reveals differences in sulfur metabolism among heterotrophic Crenarchaeota.</title>
        <authorList>
            <person name="Anderson I.J."/>
            <person name="Dharmarajan L."/>
            <person name="Rodriguez J."/>
            <person name="Hooper S."/>
            <person name="Porat I."/>
            <person name="Ulrich L.E."/>
            <person name="Elkins J.G."/>
            <person name="Mavromatis K."/>
            <person name="Sun H."/>
            <person name="Land M."/>
            <person name="Lapidus A."/>
            <person name="Lucas S."/>
            <person name="Barry K."/>
            <person name="Huber H."/>
            <person name="Zhulin I.B."/>
            <person name="Whitman W.B."/>
            <person name="Mukhopadhyay B."/>
            <person name="Woese C."/>
            <person name="Bristow J."/>
            <person name="Kyrpides N."/>
        </authorList>
    </citation>
    <scope>NUCLEOTIDE SEQUENCE [LARGE SCALE GENOMIC DNA]</scope>
    <source>
        <strain evidence="10">ATCC 43588 / DSM 3639 / JCM 9404 / F1</strain>
    </source>
</reference>
<evidence type="ECO:0000256" key="7">
    <source>
        <dbReference type="ARBA" id="ARBA00023136"/>
    </source>
</evidence>
<dbReference type="eggNOG" id="arCOG06087">
    <property type="taxonomic scope" value="Archaea"/>
</dbReference>
<dbReference type="GO" id="GO:0004559">
    <property type="term" value="F:alpha-mannosidase activity"/>
    <property type="evidence" value="ECO:0007669"/>
    <property type="project" value="TreeGrafter"/>
</dbReference>
<evidence type="ECO:0000256" key="1">
    <source>
        <dbReference type="ARBA" id="ARBA00004323"/>
    </source>
</evidence>
<keyword evidence="2 8" id="KW-0812">Transmembrane</keyword>
<evidence type="ECO:0000256" key="6">
    <source>
        <dbReference type="ARBA" id="ARBA00023034"/>
    </source>
</evidence>
<dbReference type="KEGG" id="smr:Smar_0560"/>
<dbReference type="HOGENOM" id="CLU_798376_0_0_2"/>
<accession>A3DM07</accession>
<keyword evidence="4" id="KW-0735">Signal-anchor</keyword>
<keyword evidence="5 8" id="KW-1133">Transmembrane helix</keyword>
<evidence type="ECO:0000313" key="10">
    <source>
        <dbReference type="Proteomes" id="UP000000254"/>
    </source>
</evidence>
<dbReference type="Gene3D" id="3.20.20.80">
    <property type="entry name" value="Glycosidases"/>
    <property type="match status" value="1"/>
</dbReference>
<proteinExistence type="predicted"/>
<dbReference type="Proteomes" id="UP000000254">
    <property type="component" value="Chromosome"/>
</dbReference>
<evidence type="ECO:0000256" key="8">
    <source>
        <dbReference type="SAM" id="Phobius"/>
    </source>
</evidence>
<organism evidence="9 10">
    <name type="scientific">Staphylothermus marinus (strain ATCC 43588 / DSM 3639 / JCM 9404 / F1)</name>
    <dbReference type="NCBI Taxonomy" id="399550"/>
    <lineage>
        <taxon>Archaea</taxon>
        <taxon>Thermoproteota</taxon>
        <taxon>Thermoprotei</taxon>
        <taxon>Desulfurococcales</taxon>
        <taxon>Desulfurococcaceae</taxon>
        <taxon>Staphylothermus</taxon>
    </lineage>
</organism>
<keyword evidence="3" id="KW-0378">Hydrolase</keyword>
<name>A3DM07_STAMF</name>
<sequence>MIMKEWVFIVLSVLITTILLVGFVGHENHFVGIYFYPWYSINPVRHWNESSSTTVVDKPIWRFYDSRNTSIINQQLRLIREAGIDFIVFSWWGANSFEDNATRIIVEYLRNYNLKFAIMIEPYLGSDHPEYYNYTFWNNTLNYIKTNYIDPYNDIYVYLDGKPLVLAFNPIGMNYNPSNDFPQYTIRITGNDIDNAKYQDWDYWPDYIDVSNVELKIRIDGFVSIMPRYDDTFLRSSGICIDQNYTERLYVREWEWILMRRDQISIVMITSWNEYHERTMIEPHIDYTANVDPYYIYNITKNYIHRLKQDNNILPSYIYGFCNYVLAWALAFFIFGAVSKFILRTIR</sequence>
<evidence type="ECO:0000256" key="3">
    <source>
        <dbReference type="ARBA" id="ARBA00022801"/>
    </source>
</evidence>
<dbReference type="AlphaFoldDB" id="A3DM07"/>
<evidence type="ECO:0000256" key="5">
    <source>
        <dbReference type="ARBA" id="ARBA00022989"/>
    </source>
</evidence>
<dbReference type="EMBL" id="CP000575">
    <property type="protein sequence ID" value="ABN69667.1"/>
    <property type="molecule type" value="Genomic_DNA"/>
</dbReference>
<dbReference type="InterPro" id="IPR026071">
    <property type="entry name" value="Glyco_Hydrolase_99"/>
</dbReference>
<dbReference type="STRING" id="399550.Smar_0560"/>
<keyword evidence="10" id="KW-1185">Reference proteome</keyword>